<dbReference type="STRING" id="52560.SAMN04488082_11529"/>
<protein>
    <submittedName>
        <fullName evidence="6">Autotransporter secretion outer membrane protein TamA</fullName>
    </submittedName>
</protein>
<feature type="domain" description="Bacterial surface antigen (D15)" evidence="4">
    <location>
        <begin position="300"/>
        <end position="591"/>
    </location>
</feature>
<comment type="subcellular location">
    <subcellularLocation>
        <location evidence="1">Membrane</location>
    </subcellularLocation>
</comment>
<dbReference type="PANTHER" id="PTHR12815">
    <property type="entry name" value="SORTING AND ASSEMBLY MACHINERY SAMM50 PROTEIN FAMILY MEMBER"/>
    <property type="match status" value="1"/>
</dbReference>
<organism evidence="6 7">
    <name type="scientific">Desulfomicrobium apsheronum</name>
    <dbReference type="NCBI Taxonomy" id="52560"/>
    <lineage>
        <taxon>Bacteria</taxon>
        <taxon>Pseudomonadati</taxon>
        <taxon>Thermodesulfobacteriota</taxon>
        <taxon>Desulfovibrionia</taxon>
        <taxon>Desulfovibrionales</taxon>
        <taxon>Desulfomicrobiaceae</taxon>
        <taxon>Desulfomicrobium</taxon>
    </lineage>
</organism>
<dbReference type="InterPro" id="IPR000184">
    <property type="entry name" value="Bac_surfAg_D15"/>
</dbReference>
<dbReference type="GO" id="GO:0019867">
    <property type="term" value="C:outer membrane"/>
    <property type="evidence" value="ECO:0007669"/>
    <property type="project" value="InterPro"/>
</dbReference>
<keyword evidence="7" id="KW-1185">Reference proteome</keyword>
<accession>A0A1I3X3G4</accession>
<dbReference type="Proteomes" id="UP000198635">
    <property type="component" value="Unassembled WGS sequence"/>
</dbReference>
<dbReference type="RefSeq" id="WP_177193177.1">
    <property type="nucleotide sequence ID" value="NZ_FORX01000015.1"/>
</dbReference>
<evidence type="ECO:0000256" key="1">
    <source>
        <dbReference type="ARBA" id="ARBA00004370"/>
    </source>
</evidence>
<dbReference type="InterPro" id="IPR039910">
    <property type="entry name" value="D15-like"/>
</dbReference>
<reference evidence="7" key="1">
    <citation type="submission" date="2016-10" db="EMBL/GenBank/DDBJ databases">
        <authorList>
            <person name="Varghese N."/>
            <person name="Submissions S."/>
        </authorList>
    </citation>
    <scope>NUCLEOTIDE SEQUENCE [LARGE SCALE GENOMIC DNA]</scope>
    <source>
        <strain evidence="7">DSM 5918</strain>
    </source>
</reference>
<gene>
    <name evidence="6" type="ORF">SAMN04488082_11529</name>
</gene>
<feature type="domain" description="POTRA" evidence="5">
    <location>
        <begin position="203"/>
        <end position="267"/>
    </location>
</feature>
<feature type="signal peptide" evidence="3">
    <location>
        <begin position="1"/>
        <end position="23"/>
    </location>
</feature>
<keyword evidence="2" id="KW-0472">Membrane</keyword>
<dbReference type="Gene3D" id="2.40.160.50">
    <property type="entry name" value="membrane protein fhac: a member of the omp85/tpsb transporter family"/>
    <property type="match status" value="1"/>
</dbReference>
<keyword evidence="3" id="KW-0732">Signal</keyword>
<dbReference type="AlphaFoldDB" id="A0A1I3X3G4"/>
<name>A0A1I3X3G4_9BACT</name>
<dbReference type="Pfam" id="PF07244">
    <property type="entry name" value="POTRA"/>
    <property type="match status" value="1"/>
</dbReference>
<evidence type="ECO:0000259" key="5">
    <source>
        <dbReference type="Pfam" id="PF07244"/>
    </source>
</evidence>
<dbReference type="Gene3D" id="3.10.20.310">
    <property type="entry name" value="membrane protein fhac"/>
    <property type="match status" value="1"/>
</dbReference>
<dbReference type="PROSITE" id="PS51257">
    <property type="entry name" value="PROKAR_LIPOPROTEIN"/>
    <property type="match status" value="1"/>
</dbReference>
<sequence length="591" mass="65542">MSVLQARILLLLSLILLASPFLATSGACAPIEYEVEIPALPDGLTPLLSSVSDCVDLRDNPPDTRGLLRKRVANDIDSFMDALKAKGYFKAQVSGELDTNVTPHVVRFQIDPGPRFVFEKPRLILLPDDSAREHLRDALHRIKAGDKYSSGTILDVETSLLERLKEHGYPSPVARDKKIIADHATHKVDVSFTIDTGPAATFGTTTILGLEDVSDQVVVAELAWEEGSPYDRRKVDKTREQLIRTGLFRSVRIDADHPERSMTVNMNLTLLEAPHRSVRAGLWYYSDLGLGTNAGWTHRNIFGAGQELRLDTEIAETLQRAKTDLILPRMWHPRQNLGLSAQYEHELTDSYEATNLSLSALARRPFSELQIGYGLAYRLTEVDDEELRRFNLISVPLIAEFTNADNLLDPTSGLTVAARMEPFTDIGQRETSFVLWNLSGRHYLPLTKNKSIVLATRGRYSLLAGTSRDSIPEDMLLYAGGGGSIRGYAHQYAGELDEDDDPVGGVSAVDFSAELRFRINREYGVVLFGDGGGAFSGRNPSDREDYFWGTGAGLRYYTPIGPIRADVAVPLDRRDGVDSQFQIYISLGQAF</sequence>
<evidence type="ECO:0000259" key="4">
    <source>
        <dbReference type="Pfam" id="PF01103"/>
    </source>
</evidence>
<evidence type="ECO:0000313" key="7">
    <source>
        <dbReference type="Proteomes" id="UP000198635"/>
    </source>
</evidence>
<dbReference type="EMBL" id="FORX01000015">
    <property type="protein sequence ID" value="SFK14090.1"/>
    <property type="molecule type" value="Genomic_DNA"/>
</dbReference>
<dbReference type="InterPro" id="IPR010827">
    <property type="entry name" value="BamA/TamA_POTRA"/>
</dbReference>
<evidence type="ECO:0000256" key="2">
    <source>
        <dbReference type="ARBA" id="ARBA00023136"/>
    </source>
</evidence>
<dbReference type="PANTHER" id="PTHR12815:SF42">
    <property type="entry name" value="BACTERIAL SURFACE ANTIGEN (D15) DOMAIN-CONTAINING PROTEIN"/>
    <property type="match status" value="1"/>
</dbReference>
<evidence type="ECO:0000313" key="6">
    <source>
        <dbReference type="EMBL" id="SFK14090.1"/>
    </source>
</evidence>
<feature type="chain" id="PRO_5011796340" evidence="3">
    <location>
        <begin position="24"/>
        <end position="591"/>
    </location>
</feature>
<dbReference type="Pfam" id="PF01103">
    <property type="entry name" value="Omp85"/>
    <property type="match status" value="1"/>
</dbReference>
<proteinExistence type="predicted"/>
<evidence type="ECO:0000256" key="3">
    <source>
        <dbReference type="SAM" id="SignalP"/>
    </source>
</evidence>